<keyword evidence="3 6" id="KW-1133">Transmembrane helix</keyword>
<proteinExistence type="predicted"/>
<feature type="transmembrane region" description="Helical" evidence="6">
    <location>
        <begin position="363"/>
        <end position="384"/>
    </location>
</feature>
<evidence type="ECO:0000313" key="8">
    <source>
        <dbReference type="Ensembl" id="ENSSAUP00010052743.1"/>
    </source>
</evidence>
<dbReference type="PROSITE" id="PS50850">
    <property type="entry name" value="MFS"/>
    <property type="match status" value="1"/>
</dbReference>
<keyword evidence="2 6" id="KW-0812">Transmembrane</keyword>
<dbReference type="Ensembl" id="ENSSAUT00010055455.1">
    <property type="protein sequence ID" value="ENSSAUP00010052743.1"/>
    <property type="gene ID" value="ENSSAUG00010021864.1"/>
</dbReference>
<dbReference type="InterPro" id="IPR005828">
    <property type="entry name" value="MFS_sugar_transport-like"/>
</dbReference>
<feature type="transmembrane region" description="Helical" evidence="6">
    <location>
        <begin position="508"/>
        <end position="532"/>
    </location>
</feature>
<feature type="transmembrane region" description="Helical" evidence="6">
    <location>
        <begin position="334"/>
        <end position="351"/>
    </location>
</feature>
<evidence type="ECO:0000259" key="7">
    <source>
        <dbReference type="PROSITE" id="PS50850"/>
    </source>
</evidence>
<dbReference type="Pfam" id="PF00083">
    <property type="entry name" value="Sugar_tr"/>
    <property type="match status" value="1"/>
</dbReference>
<dbReference type="GeneTree" id="ENSGT00940000154607"/>
<reference evidence="8" key="1">
    <citation type="submission" date="2021-04" db="EMBL/GenBank/DDBJ databases">
        <authorList>
            <consortium name="Wellcome Sanger Institute Data Sharing"/>
        </authorList>
    </citation>
    <scope>NUCLEOTIDE SEQUENCE [LARGE SCALE GENOMIC DNA]</scope>
</reference>
<feature type="region of interest" description="Disordered" evidence="5">
    <location>
        <begin position="547"/>
        <end position="569"/>
    </location>
</feature>
<evidence type="ECO:0000256" key="6">
    <source>
        <dbReference type="SAM" id="Phobius"/>
    </source>
</evidence>
<dbReference type="GO" id="GO:0022857">
    <property type="term" value="F:transmembrane transporter activity"/>
    <property type="evidence" value="ECO:0007669"/>
    <property type="project" value="InterPro"/>
</dbReference>
<organism evidence="8 9">
    <name type="scientific">Sparus aurata</name>
    <name type="common">Gilthead sea bream</name>
    <dbReference type="NCBI Taxonomy" id="8175"/>
    <lineage>
        <taxon>Eukaryota</taxon>
        <taxon>Metazoa</taxon>
        <taxon>Chordata</taxon>
        <taxon>Craniata</taxon>
        <taxon>Vertebrata</taxon>
        <taxon>Euteleostomi</taxon>
        <taxon>Actinopterygii</taxon>
        <taxon>Neopterygii</taxon>
        <taxon>Teleostei</taxon>
        <taxon>Neoteleostei</taxon>
        <taxon>Acanthomorphata</taxon>
        <taxon>Eupercaria</taxon>
        <taxon>Spariformes</taxon>
        <taxon>Sparidae</taxon>
        <taxon>Sparus</taxon>
    </lineage>
</organism>
<evidence type="ECO:0000256" key="2">
    <source>
        <dbReference type="ARBA" id="ARBA00022692"/>
    </source>
</evidence>
<feature type="transmembrane region" description="Helical" evidence="6">
    <location>
        <begin position="251"/>
        <end position="271"/>
    </location>
</feature>
<sequence length="569" mass="63346">MSNFGQILKQVGEFGLFQKCLLAALCIPSMFGGFDVIGQVFTGMSFPHHCNTDWILERGPNLTAERQRNLTLPVNKDGRFESCKMFTPVDLDLETIEAYGINSTTGCIDGWVYEAPEGASGIVTEFDLVCDKSGLIEVAQSIYMAGYMVGALVHGALSDRFGRRFAILLALCVTLSFGVGAAFSPNIYVYMVLKFFSGTSASVIIMITSVLGVEWTSPSKAALCTTLIIIFFAVGLMLLSGVAYLIPNWRILLLVLTSPLVLLLGFFYWFLPESPRWLITQGRKEEALKELRRAARVNGRMVPEDLLDKLEMEGTSEKRNMFDVLRIPYLRKRTFVMGFNWFSTSLLYYGLTLNTGGFGLNLYLTQFIFGVVEIPAILSCLFLMQHIGRKIPQAGFLFFGGVTCFMVLAIPKGTFKTFVMFFCLFFCYKACNFLSVYLTCIMCSIDLPVVVTIIASLGKYFSTASFSTLYVYTTELYPTILRHNGVGVNAMCSRMGGVFSPLIRLLEVYHYTIPMLIYGIAPVVAGGFCLLLPETLNVELQDHTELKKPVDGSTGNRYSSEEIAEQHKL</sequence>
<accession>A0A671XNH2</accession>
<feature type="transmembrane region" description="Helical" evidence="6">
    <location>
        <begin position="189"/>
        <end position="211"/>
    </location>
</feature>
<dbReference type="Proteomes" id="UP000472265">
    <property type="component" value="Chromosome 19"/>
</dbReference>
<dbReference type="SUPFAM" id="SSF103473">
    <property type="entry name" value="MFS general substrate transporter"/>
    <property type="match status" value="1"/>
</dbReference>
<dbReference type="GO" id="GO:0016020">
    <property type="term" value="C:membrane"/>
    <property type="evidence" value="ECO:0007669"/>
    <property type="project" value="UniProtKB-SubCell"/>
</dbReference>
<reference evidence="8" key="2">
    <citation type="submission" date="2025-08" db="UniProtKB">
        <authorList>
            <consortium name="Ensembl"/>
        </authorList>
    </citation>
    <scope>IDENTIFICATION</scope>
</reference>
<comment type="subcellular location">
    <subcellularLocation>
        <location evidence="1">Membrane</location>
        <topology evidence="1">Multi-pass membrane protein</topology>
    </subcellularLocation>
</comment>
<protein>
    <submittedName>
        <fullName evidence="8">Solute carrier family 22 member 13b</fullName>
    </submittedName>
</protein>
<evidence type="ECO:0000256" key="5">
    <source>
        <dbReference type="SAM" id="MobiDB-lite"/>
    </source>
</evidence>
<feature type="transmembrane region" description="Helical" evidence="6">
    <location>
        <begin position="223"/>
        <end position="245"/>
    </location>
</feature>
<keyword evidence="4 6" id="KW-0472">Membrane</keyword>
<feature type="transmembrane region" description="Helical" evidence="6">
    <location>
        <begin position="447"/>
        <end position="472"/>
    </location>
</feature>
<feature type="transmembrane region" description="Helical" evidence="6">
    <location>
        <begin position="391"/>
        <end position="411"/>
    </location>
</feature>
<evidence type="ECO:0000313" key="9">
    <source>
        <dbReference type="Proteomes" id="UP000472265"/>
    </source>
</evidence>
<dbReference type="AlphaFoldDB" id="A0A671XNH2"/>
<feature type="domain" description="Major facilitator superfamily (MFS) profile" evidence="7">
    <location>
        <begin position="95"/>
        <end position="537"/>
    </location>
</feature>
<evidence type="ECO:0000256" key="3">
    <source>
        <dbReference type="ARBA" id="ARBA00022989"/>
    </source>
</evidence>
<evidence type="ECO:0000256" key="4">
    <source>
        <dbReference type="ARBA" id="ARBA00023136"/>
    </source>
</evidence>
<feature type="transmembrane region" description="Helical" evidence="6">
    <location>
        <begin position="417"/>
        <end position="440"/>
    </location>
</feature>
<dbReference type="InterPro" id="IPR020846">
    <property type="entry name" value="MFS_dom"/>
</dbReference>
<dbReference type="Gene3D" id="1.20.1250.20">
    <property type="entry name" value="MFS general substrate transporter like domains"/>
    <property type="match status" value="1"/>
</dbReference>
<reference evidence="8" key="3">
    <citation type="submission" date="2025-09" db="UniProtKB">
        <authorList>
            <consortium name="Ensembl"/>
        </authorList>
    </citation>
    <scope>IDENTIFICATION</scope>
</reference>
<dbReference type="InParanoid" id="A0A671XNH2"/>
<keyword evidence="9" id="KW-1185">Reference proteome</keyword>
<dbReference type="PANTHER" id="PTHR24064">
    <property type="entry name" value="SOLUTE CARRIER FAMILY 22 MEMBER"/>
    <property type="match status" value="1"/>
</dbReference>
<dbReference type="InterPro" id="IPR036259">
    <property type="entry name" value="MFS_trans_sf"/>
</dbReference>
<feature type="transmembrane region" description="Helical" evidence="6">
    <location>
        <begin position="165"/>
        <end position="183"/>
    </location>
</feature>
<name>A0A671XNH2_SPAAU</name>
<gene>
    <name evidence="8" type="primary">LOC115569657</name>
</gene>
<evidence type="ECO:0000256" key="1">
    <source>
        <dbReference type="ARBA" id="ARBA00004141"/>
    </source>
</evidence>